<dbReference type="EMBL" id="CP061800">
    <property type="protein sequence ID" value="QTA93402.1"/>
    <property type="molecule type" value="Genomic_DNA"/>
</dbReference>
<gene>
    <name evidence="1" type="ORF">dnm_095020</name>
</gene>
<dbReference type="Proteomes" id="UP000663722">
    <property type="component" value="Chromosome"/>
</dbReference>
<organism evidence="1 2">
    <name type="scientific">Desulfonema magnum</name>
    <dbReference type="NCBI Taxonomy" id="45655"/>
    <lineage>
        <taxon>Bacteria</taxon>
        <taxon>Pseudomonadati</taxon>
        <taxon>Thermodesulfobacteriota</taxon>
        <taxon>Desulfobacteria</taxon>
        <taxon>Desulfobacterales</taxon>
        <taxon>Desulfococcaceae</taxon>
        <taxon>Desulfonema</taxon>
    </lineage>
</organism>
<evidence type="ECO:0000313" key="1">
    <source>
        <dbReference type="EMBL" id="QTA93402.1"/>
    </source>
</evidence>
<name>A0A975GTW2_9BACT</name>
<protein>
    <submittedName>
        <fullName evidence="1">Uncharacterized protein</fullName>
    </submittedName>
</protein>
<sequence>MTFEKKKSLWAAKLCARRSVACLVSDPVKRVRTEEPDEGNLHVRICGEGVR</sequence>
<dbReference type="AlphaFoldDB" id="A0A975GTW2"/>
<accession>A0A975GTW2</accession>
<evidence type="ECO:0000313" key="2">
    <source>
        <dbReference type="Proteomes" id="UP000663722"/>
    </source>
</evidence>
<keyword evidence="2" id="KW-1185">Reference proteome</keyword>
<dbReference type="KEGG" id="dmm:dnm_095020"/>
<reference evidence="1" key="1">
    <citation type="journal article" date="2021" name="Microb. Physiol.">
        <title>Proteogenomic Insights into the Physiology of Marine, Sulfate-Reducing, Filamentous Desulfonema limicola and Desulfonema magnum.</title>
        <authorList>
            <person name="Schnaars V."/>
            <person name="Wohlbrand L."/>
            <person name="Scheve S."/>
            <person name="Hinrichs C."/>
            <person name="Reinhardt R."/>
            <person name="Rabus R."/>
        </authorList>
    </citation>
    <scope>NUCLEOTIDE SEQUENCE</scope>
    <source>
        <strain evidence="1">4be13</strain>
    </source>
</reference>
<proteinExistence type="predicted"/>